<dbReference type="PANTHER" id="PTHR33710:SF71">
    <property type="entry name" value="ENDONUCLEASE_EXONUCLEASE_PHOSPHATASE DOMAIN-CONTAINING PROTEIN"/>
    <property type="match status" value="1"/>
</dbReference>
<evidence type="ECO:0000256" key="2">
    <source>
        <dbReference type="SAM" id="SignalP"/>
    </source>
</evidence>
<reference evidence="4" key="1">
    <citation type="submission" date="2023-03" db="EMBL/GenBank/DDBJ databases">
        <authorList>
            <person name="Julca I."/>
        </authorList>
    </citation>
    <scope>NUCLEOTIDE SEQUENCE</scope>
</reference>
<organism evidence="4 5">
    <name type="scientific">Oldenlandia corymbosa var. corymbosa</name>
    <dbReference type="NCBI Taxonomy" id="529605"/>
    <lineage>
        <taxon>Eukaryota</taxon>
        <taxon>Viridiplantae</taxon>
        <taxon>Streptophyta</taxon>
        <taxon>Embryophyta</taxon>
        <taxon>Tracheophyta</taxon>
        <taxon>Spermatophyta</taxon>
        <taxon>Magnoliopsida</taxon>
        <taxon>eudicotyledons</taxon>
        <taxon>Gunneridae</taxon>
        <taxon>Pentapetalae</taxon>
        <taxon>asterids</taxon>
        <taxon>lamiids</taxon>
        <taxon>Gentianales</taxon>
        <taxon>Rubiaceae</taxon>
        <taxon>Rubioideae</taxon>
        <taxon>Spermacoceae</taxon>
        <taxon>Hedyotis-Oldenlandia complex</taxon>
        <taxon>Oldenlandia</taxon>
    </lineage>
</organism>
<dbReference type="InterPro" id="IPR036691">
    <property type="entry name" value="Endo/exonu/phosph_ase_sf"/>
</dbReference>
<name>A0AAV1E431_OLDCO</name>
<dbReference type="AlphaFoldDB" id="A0AAV1E431"/>
<dbReference type="SUPFAM" id="SSF56219">
    <property type="entry name" value="DNase I-like"/>
    <property type="match status" value="1"/>
</dbReference>
<dbReference type="PANTHER" id="PTHR33710">
    <property type="entry name" value="BNAC02G09200D PROTEIN"/>
    <property type="match status" value="1"/>
</dbReference>
<proteinExistence type="predicted"/>
<protein>
    <submittedName>
        <fullName evidence="4">OLC1v1015827C2</fullName>
    </submittedName>
</protein>
<evidence type="ECO:0000259" key="3">
    <source>
        <dbReference type="Pfam" id="PF03372"/>
    </source>
</evidence>
<sequence length="650" mass="72725">MLILNLSPLLICVLLTCISQMTTHGSRDKIYSFLCWAIFLMTWNLMMSACKAISMNTMNARILQRDRNLFIIKFHSCKDLLTILDNGPYAVEGGLLVLCRCYDHKDLALGNIWIDKLSVWVRMYGVPITLLNYAGARDLAKRVGEVALVKKDCVFLRKATYVLAKDGSTSSREEDDQNLMISDDEESFPLDGLNDSMYGSSTGASVVPSTFVPNVPDFPPLDVSSPDNVFCAFISAEFSDSDTSTMSPPSIHNISHSLARLDDFVIGSAIASLKCRSKRVQKAKAHKQGKTKKGSSRAADAVSDSQSSESSFCMKIRKAQSDTDIPARPRFSATIKAQIENKANSQGGWYMKVESEDDDESDLETVDQTDSRKCHSEDSVLQLLMALHAASRSRIKLKIPTLSMASVFKNSLVVDSVGHSGGLALFWCDRVQLTVLSQSSNFIVAKVTEATGFDWVAVFLYGLPSAQGRTDFWNQLNNIISALYLPCIILGDFNQVVNQEDKHSGHQVRETDTRPLRKLLITNELDELRHLGCWFTWSNKRQGNDTIFERLDRAFANPRWLDYLGSDIIQKLPILHSGHGPLVIELKGLKKRKPKIRIEQFWSTYLQSNELVGQAWTVPPLQIDSKPKVLSFKMDKSLGNLHRWSKEGFG</sequence>
<dbReference type="Pfam" id="PF03372">
    <property type="entry name" value="Exo_endo_phos"/>
    <property type="match status" value="1"/>
</dbReference>
<feature type="compositionally biased region" description="Low complexity" evidence="1">
    <location>
        <begin position="296"/>
        <end position="306"/>
    </location>
</feature>
<evidence type="ECO:0000313" key="5">
    <source>
        <dbReference type="Proteomes" id="UP001161247"/>
    </source>
</evidence>
<dbReference type="GO" id="GO:0003824">
    <property type="term" value="F:catalytic activity"/>
    <property type="evidence" value="ECO:0007669"/>
    <property type="project" value="InterPro"/>
</dbReference>
<feature type="region of interest" description="Disordered" evidence="1">
    <location>
        <begin position="281"/>
        <end position="306"/>
    </location>
</feature>
<dbReference type="Gene3D" id="3.60.10.10">
    <property type="entry name" value="Endonuclease/exonuclease/phosphatase"/>
    <property type="match status" value="1"/>
</dbReference>
<feature type="domain" description="Endonuclease/exonuclease/phosphatase" evidence="3">
    <location>
        <begin position="415"/>
        <end position="560"/>
    </location>
</feature>
<dbReference type="EMBL" id="OX459125">
    <property type="protein sequence ID" value="CAI9114996.1"/>
    <property type="molecule type" value="Genomic_DNA"/>
</dbReference>
<keyword evidence="5" id="KW-1185">Reference proteome</keyword>
<feature type="compositionally biased region" description="Basic residues" evidence="1">
    <location>
        <begin position="281"/>
        <end position="295"/>
    </location>
</feature>
<gene>
    <name evidence="4" type="ORF">OLC1_LOCUS21602</name>
</gene>
<evidence type="ECO:0000313" key="4">
    <source>
        <dbReference type="EMBL" id="CAI9114996.1"/>
    </source>
</evidence>
<evidence type="ECO:0000256" key="1">
    <source>
        <dbReference type="SAM" id="MobiDB-lite"/>
    </source>
</evidence>
<accession>A0AAV1E431</accession>
<keyword evidence="2" id="KW-0732">Signal</keyword>
<dbReference type="Proteomes" id="UP001161247">
    <property type="component" value="Chromosome 8"/>
</dbReference>
<dbReference type="InterPro" id="IPR005135">
    <property type="entry name" value="Endo/exonuclease/phosphatase"/>
</dbReference>
<feature type="chain" id="PRO_5043561443" evidence="2">
    <location>
        <begin position="26"/>
        <end position="650"/>
    </location>
</feature>
<feature type="signal peptide" evidence="2">
    <location>
        <begin position="1"/>
        <end position="25"/>
    </location>
</feature>